<gene>
    <name evidence="3" type="primary">LOC106805008</name>
</gene>
<protein>
    <submittedName>
        <fullName evidence="3">Uncharacterized protein LOC106805008</fullName>
    </submittedName>
</protein>
<evidence type="ECO:0000313" key="2">
    <source>
        <dbReference type="Proteomes" id="UP000695022"/>
    </source>
</evidence>
<dbReference type="Proteomes" id="UP000695022">
    <property type="component" value="Unplaced"/>
</dbReference>
<sequence length="238" mass="27225">MATNNRVCKGTLPAIFGNIMMHKLHKWWLLAAILICVVARGQMFPTSGMEHPTKQQLNDIMASAGSIDRRTQSTLDDKAPMPSSSVNDGSKQQNGDVERVLAILSDRAKKDVISDRAKRDMLWNYVDLLLRAYQLEKTRARTDQSSKIVHLRNKCETVLTKQQKIDCIRGILVADVLQNNSAKRVSQAVRDPNRPIPKQRRQVTSHELERQLFQQRQKADLLHRETLLFLEFLNFSPV</sequence>
<accession>A0ABM1DPT7</accession>
<keyword evidence="2" id="KW-1185">Reference proteome</keyword>
<proteinExistence type="predicted"/>
<evidence type="ECO:0000256" key="1">
    <source>
        <dbReference type="SAM" id="MobiDB-lite"/>
    </source>
</evidence>
<dbReference type="RefSeq" id="XP_014661958.1">
    <property type="nucleotide sequence ID" value="XM_014806472.1"/>
</dbReference>
<feature type="region of interest" description="Disordered" evidence="1">
    <location>
        <begin position="71"/>
        <end position="94"/>
    </location>
</feature>
<organism evidence="2 3">
    <name type="scientific">Priapulus caudatus</name>
    <name type="common">Priapulid worm</name>
    <dbReference type="NCBI Taxonomy" id="37621"/>
    <lineage>
        <taxon>Eukaryota</taxon>
        <taxon>Metazoa</taxon>
        <taxon>Ecdysozoa</taxon>
        <taxon>Scalidophora</taxon>
        <taxon>Priapulida</taxon>
        <taxon>Priapulimorpha</taxon>
        <taxon>Priapulimorphida</taxon>
        <taxon>Priapulidae</taxon>
        <taxon>Priapulus</taxon>
    </lineage>
</organism>
<evidence type="ECO:0000313" key="3">
    <source>
        <dbReference type="RefSeq" id="XP_014661958.1"/>
    </source>
</evidence>
<feature type="compositionally biased region" description="Polar residues" evidence="1">
    <location>
        <begin position="82"/>
        <end position="94"/>
    </location>
</feature>
<reference evidence="3" key="1">
    <citation type="submission" date="2025-08" db="UniProtKB">
        <authorList>
            <consortium name="RefSeq"/>
        </authorList>
    </citation>
    <scope>IDENTIFICATION</scope>
</reference>
<dbReference type="GeneID" id="106805008"/>
<name>A0ABM1DPT7_PRICU</name>